<protein>
    <submittedName>
        <fullName evidence="1">Uncharacterized protein</fullName>
    </submittedName>
</protein>
<evidence type="ECO:0000313" key="1">
    <source>
        <dbReference type="EMBL" id="GHG00197.1"/>
    </source>
</evidence>
<dbReference type="EMBL" id="BNAL01000009">
    <property type="protein sequence ID" value="GHG00197.1"/>
    <property type="molecule type" value="Genomic_DNA"/>
</dbReference>
<gene>
    <name evidence="1" type="ORF">GCM10017783_10390</name>
</gene>
<proteinExistence type="predicted"/>
<accession>A0ABQ3K4X7</accession>
<reference evidence="2" key="1">
    <citation type="journal article" date="2019" name="Int. J. Syst. Evol. Microbiol.">
        <title>The Global Catalogue of Microorganisms (GCM) 10K type strain sequencing project: providing services to taxonomists for standard genome sequencing and annotation.</title>
        <authorList>
            <consortium name="The Broad Institute Genomics Platform"/>
            <consortium name="The Broad Institute Genome Sequencing Center for Infectious Disease"/>
            <person name="Wu L."/>
            <person name="Ma J."/>
        </authorList>
    </citation>
    <scope>NUCLEOTIDE SEQUENCE [LARGE SCALE GENOMIC DNA]</scope>
    <source>
        <strain evidence="2">CGMCC 1.18439</strain>
    </source>
</reference>
<dbReference type="Proteomes" id="UP000632154">
    <property type="component" value="Unassembled WGS sequence"/>
</dbReference>
<name>A0ABQ3K4X7_9DEIO</name>
<sequence length="92" mass="10447">MLVSEEEASRLLPGSKIEVLTESRREGVRVRDGSTYQAQEFLLMARRRVVCSTCLDREQMQACAFQHQTPASPSALHLEHFRATPELGMSRQ</sequence>
<evidence type="ECO:0000313" key="2">
    <source>
        <dbReference type="Proteomes" id="UP000632154"/>
    </source>
</evidence>
<comment type="caution">
    <text evidence="1">The sequence shown here is derived from an EMBL/GenBank/DDBJ whole genome shotgun (WGS) entry which is preliminary data.</text>
</comment>
<organism evidence="1 2">
    <name type="scientific">Deinococcus piscis</name>
    <dbReference type="NCBI Taxonomy" id="394230"/>
    <lineage>
        <taxon>Bacteria</taxon>
        <taxon>Thermotogati</taxon>
        <taxon>Deinococcota</taxon>
        <taxon>Deinococci</taxon>
        <taxon>Deinococcales</taxon>
        <taxon>Deinococcaceae</taxon>
        <taxon>Deinococcus</taxon>
    </lineage>
</organism>
<keyword evidence="2" id="KW-1185">Reference proteome</keyword>